<dbReference type="Proteomes" id="UP001549122">
    <property type="component" value="Unassembled WGS sequence"/>
</dbReference>
<dbReference type="Pfam" id="PF00874">
    <property type="entry name" value="PRD"/>
    <property type="match status" value="2"/>
</dbReference>
<dbReference type="InterPro" id="IPR004341">
    <property type="entry name" value="CAT_RNA-bd_dom"/>
</dbReference>
<evidence type="ECO:0000256" key="1">
    <source>
        <dbReference type="ARBA" id="ARBA00022737"/>
    </source>
</evidence>
<dbReference type="InterPro" id="IPR036650">
    <property type="entry name" value="CAT_RNA-bd_dom_sf"/>
</dbReference>
<dbReference type="PROSITE" id="PS51372">
    <property type="entry name" value="PRD_2"/>
    <property type="match status" value="2"/>
</dbReference>
<organism evidence="3 4">
    <name type="scientific">Streptococcus rupicaprae</name>
    <dbReference type="NCBI Taxonomy" id="759619"/>
    <lineage>
        <taxon>Bacteria</taxon>
        <taxon>Bacillati</taxon>
        <taxon>Bacillota</taxon>
        <taxon>Bacilli</taxon>
        <taxon>Lactobacillales</taxon>
        <taxon>Streptococcaceae</taxon>
        <taxon>Streptococcus</taxon>
    </lineage>
</organism>
<dbReference type="InterPro" id="IPR050661">
    <property type="entry name" value="BglG_antiterminators"/>
</dbReference>
<evidence type="ECO:0000313" key="4">
    <source>
        <dbReference type="Proteomes" id="UP001549122"/>
    </source>
</evidence>
<dbReference type="Gene3D" id="1.10.1790.10">
    <property type="entry name" value="PRD domain"/>
    <property type="match status" value="2"/>
</dbReference>
<dbReference type="Pfam" id="PF03123">
    <property type="entry name" value="CAT_RBD"/>
    <property type="match status" value="1"/>
</dbReference>
<dbReference type="SMART" id="SM01061">
    <property type="entry name" value="CAT_RBD"/>
    <property type="match status" value="1"/>
</dbReference>
<dbReference type="SUPFAM" id="SSF50151">
    <property type="entry name" value="SacY-like RNA-binding domain"/>
    <property type="match status" value="1"/>
</dbReference>
<evidence type="ECO:0000313" key="3">
    <source>
        <dbReference type="EMBL" id="MET3559035.1"/>
    </source>
</evidence>
<reference evidence="3 4" key="1">
    <citation type="submission" date="2024-06" db="EMBL/GenBank/DDBJ databases">
        <title>Genomic Encyclopedia of Type Strains, Phase IV (KMG-IV): sequencing the most valuable type-strain genomes for metagenomic binning, comparative biology and taxonomic classification.</title>
        <authorList>
            <person name="Goeker M."/>
        </authorList>
    </citation>
    <scope>NUCLEOTIDE SEQUENCE [LARGE SCALE GENOMIC DNA]</scope>
    <source>
        <strain evidence="3 4">DSM 28303</strain>
    </source>
</reference>
<dbReference type="Gene3D" id="2.30.24.10">
    <property type="entry name" value="CAT RNA-binding domain"/>
    <property type="match status" value="1"/>
</dbReference>
<sequence>MKVIKKINNNVAECIDNNGKELIAFGKGIGFPKTPYELEDLSKIDMTFYKLNPHFELLLQELPENLMLLSVEIVNNAQKQLGGKLNPTLVFSLADHIHFAIKRATEMQEVKLLFSQDIAQLYPLETQIAKKTVELINKELEVQLPESEATSIALHFINSRADTLITEDTQHIEELIEIITQVIEKELALKIDRDEFNYHRFQTHVRYYLKRARAGEQFIEGNEIILNSLKSSQPAIYRVAMSIMDYLAVSSAIIPNDDELLYLMIHINRLYEKNGESHDRYK</sequence>
<feature type="domain" description="PRD" evidence="2">
    <location>
        <begin position="167"/>
        <end position="277"/>
    </location>
</feature>
<keyword evidence="1" id="KW-0677">Repeat</keyword>
<dbReference type="InterPro" id="IPR036634">
    <property type="entry name" value="PRD_sf"/>
</dbReference>
<name>A0ABV2FKE1_9STRE</name>
<accession>A0ABV2FKE1</accession>
<dbReference type="PANTHER" id="PTHR30185:SF15">
    <property type="entry name" value="CRYPTIC BETA-GLUCOSIDE BGL OPERON ANTITERMINATOR"/>
    <property type="match status" value="1"/>
</dbReference>
<protein>
    <submittedName>
        <fullName evidence="3">Beta-glucoside operon transcriptional antiterminator</fullName>
    </submittedName>
</protein>
<dbReference type="SUPFAM" id="SSF63520">
    <property type="entry name" value="PTS-regulatory domain, PRD"/>
    <property type="match status" value="2"/>
</dbReference>
<keyword evidence="4" id="KW-1185">Reference proteome</keyword>
<dbReference type="InterPro" id="IPR011608">
    <property type="entry name" value="PRD"/>
</dbReference>
<proteinExistence type="predicted"/>
<feature type="domain" description="PRD" evidence="2">
    <location>
        <begin position="61"/>
        <end position="166"/>
    </location>
</feature>
<dbReference type="RefSeq" id="WP_354366128.1">
    <property type="nucleotide sequence ID" value="NZ_JBEPLO010000031.1"/>
</dbReference>
<evidence type="ECO:0000259" key="2">
    <source>
        <dbReference type="PROSITE" id="PS51372"/>
    </source>
</evidence>
<gene>
    <name evidence="3" type="ORF">ABID29_002184</name>
</gene>
<comment type="caution">
    <text evidence="3">The sequence shown here is derived from an EMBL/GenBank/DDBJ whole genome shotgun (WGS) entry which is preliminary data.</text>
</comment>
<dbReference type="PANTHER" id="PTHR30185">
    <property type="entry name" value="CRYPTIC BETA-GLUCOSIDE BGL OPERON ANTITERMINATOR"/>
    <property type="match status" value="1"/>
</dbReference>
<dbReference type="EMBL" id="JBEPLO010000031">
    <property type="protein sequence ID" value="MET3559035.1"/>
    <property type="molecule type" value="Genomic_DNA"/>
</dbReference>